<evidence type="ECO:0000313" key="5">
    <source>
        <dbReference type="Proteomes" id="UP000184212"/>
    </source>
</evidence>
<organism evidence="4 5">
    <name type="scientific">Chryseolinea serpens</name>
    <dbReference type="NCBI Taxonomy" id="947013"/>
    <lineage>
        <taxon>Bacteria</taxon>
        <taxon>Pseudomonadati</taxon>
        <taxon>Bacteroidota</taxon>
        <taxon>Cytophagia</taxon>
        <taxon>Cytophagales</taxon>
        <taxon>Fulvivirgaceae</taxon>
        <taxon>Chryseolinea</taxon>
    </lineage>
</organism>
<keyword evidence="5" id="KW-1185">Reference proteome</keyword>
<dbReference type="Pfam" id="PF08327">
    <property type="entry name" value="AHSA1"/>
    <property type="match status" value="1"/>
</dbReference>
<dbReference type="Proteomes" id="UP000184212">
    <property type="component" value="Unassembled WGS sequence"/>
</dbReference>
<accession>A0A1M5JPA0</accession>
<feature type="domain" description="Activator of Hsp90 ATPase homologue 1/2-like C-terminal" evidence="3">
    <location>
        <begin position="16"/>
        <end position="137"/>
    </location>
</feature>
<dbReference type="CDD" id="cd07814">
    <property type="entry name" value="SRPBCC_CalC_Aha1-like"/>
    <property type="match status" value="1"/>
</dbReference>
<gene>
    <name evidence="4" type="ORF">SAMN04488109_0203</name>
</gene>
<proteinExistence type="inferred from homology"/>
<dbReference type="AlphaFoldDB" id="A0A1M5JPA0"/>
<name>A0A1M5JPA0_9BACT</name>
<evidence type="ECO:0000256" key="2">
    <source>
        <dbReference type="SAM" id="MobiDB-lite"/>
    </source>
</evidence>
<evidence type="ECO:0000259" key="3">
    <source>
        <dbReference type="Pfam" id="PF08327"/>
    </source>
</evidence>
<sequence>MTTTTDFTATVRVDQTPKEVFDAITNVRGWWSEEVAGGTSKLHDEFDYRYEDIHSCRVKIVEMVPNEKVVWLVMDNYFNFTKDQTEWKNTNVCFEISRKDNKTEIRFTHLGLTPEYECFDACSEGWTHYITKSLPALITTGKGMPNGKSKPSRTKYEEKYRSA</sequence>
<evidence type="ECO:0000313" key="4">
    <source>
        <dbReference type="EMBL" id="SHG42394.1"/>
    </source>
</evidence>
<dbReference type="Gene3D" id="3.30.530.20">
    <property type="match status" value="1"/>
</dbReference>
<feature type="compositionally biased region" description="Basic and acidic residues" evidence="2">
    <location>
        <begin position="154"/>
        <end position="163"/>
    </location>
</feature>
<dbReference type="SUPFAM" id="SSF55961">
    <property type="entry name" value="Bet v1-like"/>
    <property type="match status" value="1"/>
</dbReference>
<dbReference type="RefSeq" id="WP_073130060.1">
    <property type="nucleotide sequence ID" value="NZ_FQWQ01000001.1"/>
</dbReference>
<dbReference type="InterPro" id="IPR013538">
    <property type="entry name" value="ASHA1/2-like_C"/>
</dbReference>
<evidence type="ECO:0000256" key="1">
    <source>
        <dbReference type="ARBA" id="ARBA00006817"/>
    </source>
</evidence>
<dbReference type="STRING" id="947013.SAMN04488109_0203"/>
<reference evidence="4 5" key="1">
    <citation type="submission" date="2016-11" db="EMBL/GenBank/DDBJ databases">
        <authorList>
            <person name="Jaros S."/>
            <person name="Januszkiewicz K."/>
            <person name="Wedrychowicz H."/>
        </authorList>
    </citation>
    <scope>NUCLEOTIDE SEQUENCE [LARGE SCALE GENOMIC DNA]</scope>
    <source>
        <strain evidence="4 5">DSM 24574</strain>
    </source>
</reference>
<dbReference type="OrthoDB" id="287565at2"/>
<dbReference type="InterPro" id="IPR023393">
    <property type="entry name" value="START-like_dom_sf"/>
</dbReference>
<comment type="similarity">
    <text evidence="1">Belongs to the AHA1 family.</text>
</comment>
<protein>
    <submittedName>
        <fullName evidence="4">Uncharacterized conserved protein YndB, AHSA1/START domain</fullName>
    </submittedName>
</protein>
<dbReference type="EMBL" id="FQWQ01000001">
    <property type="protein sequence ID" value="SHG42394.1"/>
    <property type="molecule type" value="Genomic_DNA"/>
</dbReference>
<feature type="region of interest" description="Disordered" evidence="2">
    <location>
        <begin position="141"/>
        <end position="163"/>
    </location>
</feature>